<evidence type="ECO:0000313" key="2">
    <source>
        <dbReference type="EMBL" id="PIA57460.1"/>
    </source>
</evidence>
<reference evidence="2 3" key="1">
    <citation type="submission" date="2017-09" db="EMBL/GenBank/DDBJ databases">
        <title>WGS assembly of Aquilegia coerulea Goldsmith.</title>
        <authorList>
            <person name="Hodges S."/>
            <person name="Kramer E."/>
            <person name="Nordborg M."/>
            <person name="Tomkins J."/>
            <person name="Borevitz J."/>
            <person name="Derieg N."/>
            <person name="Yan J."/>
            <person name="Mihaltcheva S."/>
            <person name="Hayes R.D."/>
            <person name="Rokhsar D."/>
        </authorList>
    </citation>
    <scope>NUCLEOTIDE SEQUENCE [LARGE SCALE GENOMIC DNA]</scope>
    <source>
        <strain evidence="3">cv. Goldsmith</strain>
    </source>
</reference>
<keyword evidence="1" id="KW-1133">Transmembrane helix</keyword>
<organism evidence="2 3">
    <name type="scientific">Aquilegia coerulea</name>
    <name type="common">Rocky mountain columbine</name>
    <dbReference type="NCBI Taxonomy" id="218851"/>
    <lineage>
        <taxon>Eukaryota</taxon>
        <taxon>Viridiplantae</taxon>
        <taxon>Streptophyta</taxon>
        <taxon>Embryophyta</taxon>
        <taxon>Tracheophyta</taxon>
        <taxon>Spermatophyta</taxon>
        <taxon>Magnoliopsida</taxon>
        <taxon>Ranunculales</taxon>
        <taxon>Ranunculaceae</taxon>
        <taxon>Thalictroideae</taxon>
        <taxon>Aquilegia</taxon>
    </lineage>
</organism>
<dbReference type="Proteomes" id="UP000230069">
    <property type="component" value="Unassembled WGS sequence"/>
</dbReference>
<sequence length="66" mass="7556">MIIHAFAVLVHFLLLVKNFLLRKINFVLVAFLIGCYLMYSSSIDINVVVVIVKDICMETIHTLFTV</sequence>
<evidence type="ECO:0000256" key="1">
    <source>
        <dbReference type="SAM" id="Phobius"/>
    </source>
</evidence>
<dbReference type="AlphaFoldDB" id="A0A2G5EP32"/>
<keyword evidence="3" id="KW-1185">Reference proteome</keyword>
<accession>A0A2G5EP32</accession>
<evidence type="ECO:0000313" key="3">
    <source>
        <dbReference type="Proteomes" id="UP000230069"/>
    </source>
</evidence>
<proteinExistence type="predicted"/>
<dbReference type="EMBL" id="KZ305023">
    <property type="protein sequence ID" value="PIA57460.1"/>
    <property type="molecule type" value="Genomic_DNA"/>
</dbReference>
<name>A0A2G5EP32_AQUCA</name>
<keyword evidence="1" id="KW-0472">Membrane</keyword>
<keyword evidence="1" id="KW-0812">Transmembrane</keyword>
<dbReference type="InParanoid" id="A0A2G5EP32"/>
<protein>
    <submittedName>
        <fullName evidence="2">Uncharacterized protein</fullName>
    </submittedName>
</protein>
<feature type="transmembrane region" description="Helical" evidence="1">
    <location>
        <begin position="20"/>
        <end position="39"/>
    </location>
</feature>
<gene>
    <name evidence="2" type="ORF">AQUCO_00600292v1</name>
</gene>